<organism evidence="1 2">
    <name type="scientific">Rhynchophorus ferrugineus</name>
    <name type="common">Red palm weevil</name>
    <name type="synonym">Curculio ferrugineus</name>
    <dbReference type="NCBI Taxonomy" id="354439"/>
    <lineage>
        <taxon>Eukaryota</taxon>
        <taxon>Metazoa</taxon>
        <taxon>Ecdysozoa</taxon>
        <taxon>Arthropoda</taxon>
        <taxon>Hexapoda</taxon>
        <taxon>Insecta</taxon>
        <taxon>Pterygota</taxon>
        <taxon>Neoptera</taxon>
        <taxon>Endopterygota</taxon>
        <taxon>Coleoptera</taxon>
        <taxon>Polyphaga</taxon>
        <taxon>Cucujiformia</taxon>
        <taxon>Curculionidae</taxon>
        <taxon>Dryophthorinae</taxon>
        <taxon>Rhynchophorus</taxon>
    </lineage>
</organism>
<dbReference type="Proteomes" id="UP000625711">
    <property type="component" value="Unassembled WGS sequence"/>
</dbReference>
<dbReference type="EMBL" id="JAACXV010014020">
    <property type="protein sequence ID" value="KAF7271073.1"/>
    <property type="molecule type" value="Genomic_DNA"/>
</dbReference>
<name>A0A834I2Q9_RHYFE</name>
<evidence type="ECO:0000313" key="1">
    <source>
        <dbReference type="EMBL" id="KAF7271073.1"/>
    </source>
</evidence>
<comment type="caution">
    <text evidence="1">The sequence shown here is derived from an EMBL/GenBank/DDBJ whole genome shotgun (WGS) entry which is preliminary data.</text>
</comment>
<accession>A0A834I2Q9</accession>
<gene>
    <name evidence="1" type="ORF">GWI33_016033</name>
</gene>
<dbReference type="AlphaFoldDB" id="A0A834I2Q9"/>
<protein>
    <submittedName>
        <fullName evidence="1">Uncharacterized protein</fullName>
    </submittedName>
</protein>
<proteinExistence type="predicted"/>
<keyword evidence="2" id="KW-1185">Reference proteome</keyword>
<sequence length="81" mass="9231">MADEKGGNNRKRGCQRTSNLTFFFETSAVPHGAAYVMNYLVNGNMYRRRLDTLGQKTQYLRDIRLSGNAYVLKGLENIPDN</sequence>
<reference evidence="1" key="1">
    <citation type="submission" date="2020-08" db="EMBL/GenBank/DDBJ databases">
        <title>Genome sequencing and assembly of the red palm weevil Rhynchophorus ferrugineus.</title>
        <authorList>
            <person name="Dias G.B."/>
            <person name="Bergman C.M."/>
            <person name="Manee M."/>
        </authorList>
    </citation>
    <scope>NUCLEOTIDE SEQUENCE</scope>
    <source>
        <strain evidence="1">AA-2017</strain>
        <tissue evidence="1">Whole larva</tissue>
    </source>
</reference>
<evidence type="ECO:0000313" key="2">
    <source>
        <dbReference type="Proteomes" id="UP000625711"/>
    </source>
</evidence>
<dbReference type="OrthoDB" id="1920692at2759"/>